<evidence type="ECO:0000256" key="6">
    <source>
        <dbReference type="ARBA" id="ARBA00023277"/>
    </source>
</evidence>
<gene>
    <name evidence="10" type="ORF">ACFQDH_23245</name>
</gene>
<dbReference type="Gene3D" id="3.20.20.80">
    <property type="entry name" value="Glycosidases"/>
    <property type="match status" value="1"/>
</dbReference>
<dbReference type="SUPFAM" id="SSF51445">
    <property type="entry name" value="(Trans)glycosidases"/>
    <property type="match status" value="1"/>
</dbReference>
<sequence>MPEIPDLPAGFTFGAATASYQIEGAVDEDGRGASVWDTFCAEPGRIKDGTTGAVACDHFHRYVDDVALMKDLGLDAYRFSIAWPRIQPSGQGPANQVGLDFYDRLVDELLAAGIEPAATLFHWDLPQALQDAGGWQSRETAGRLADYATLVGERLGDRVTRWMPLNEPVVVTLLGHALGIHAPGLQLGFDALPIAHHLLLGHGLAVQALRSAGATNIGIASNHAPTWPASDAPEDREAAALYDTIYNWIFADPILTGAYPDGFDGFMPGPVEEDLKIISSPLDFFGVNYYQPAVVAAPGNPLPGNAIDEVGAMPEGMPFQVGQPRGFPTTGFGWSVVPDGLREILTTFQQRYGERLPPLYITENGCSYPDVVDADGSVHDAERTAYLGAHLEAVRQAIDAGVDVRGYFVWSILDNFEWAEGYGERFGLVHVDFATQRRTPKDSYRWLQEQLRGRADQER</sequence>
<dbReference type="EMBL" id="JBHSWH010000001">
    <property type="protein sequence ID" value="MFC6708073.1"/>
    <property type="molecule type" value="Genomic_DNA"/>
</dbReference>
<keyword evidence="5" id="KW-0136">Cellulose degradation</keyword>
<dbReference type="Pfam" id="PF00232">
    <property type="entry name" value="Glyco_hydro_1"/>
    <property type="match status" value="1"/>
</dbReference>
<evidence type="ECO:0000256" key="3">
    <source>
        <dbReference type="ARBA" id="ARBA00012744"/>
    </source>
</evidence>
<evidence type="ECO:0000313" key="11">
    <source>
        <dbReference type="Proteomes" id="UP001596298"/>
    </source>
</evidence>
<keyword evidence="8" id="KW-0624">Polysaccharide degradation</keyword>
<dbReference type="InterPro" id="IPR017736">
    <property type="entry name" value="Glyco_hydro_1_beta-glucosidase"/>
</dbReference>
<keyword evidence="7 9" id="KW-0326">Glycosidase</keyword>
<dbReference type="Proteomes" id="UP001596298">
    <property type="component" value="Unassembled WGS sequence"/>
</dbReference>
<evidence type="ECO:0000256" key="5">
    <source>
        <dbReference type="ARBA" id="ARBA00023001"/>
    </source>
</evidence>
<keyword evidence="11" id="KW-1185">Reference proteome</keyword>
<dbReference type="InterPro" id="IPR017853">
    <property type="entry name" value="GH"/>
</dbReference>
<organism evidence="10 11">
    <name type="scientific">Flexivirga alba</name>
    <dbReference type="NCBI Taxonomy" id="702742"/>
    <lineage>
        <taxon>Bacteria</taxon>
        <taxon>Bacillati</taxon>
        <taxon>Actinomycetota</taxon>
        <taxon>Actinomycetes</taxon>
        <taxon>Micrococcales</taxon>
        <taxon>Dermacoccaceae</taxon>
        <taxon>Flexivirga</taxon>
    </lineage>
</organism>
<dbReference type="PROSITE" id="PS00653">
    <property type="entry name" value="GLYCOSYL_HYDROL_F1_2"/>
    <property type="match status" value="1"/>
</dbReference>
<protein>
    <recommendedName>
        <fullName evidence="3 9">Beta-glucosidase</fullName>
        <ecNumber evidence="3 9">3.2.1.21</ecNumber>
    </recommendedName>
</protein>
<dbReference type="PANTHER" id="PTHR10353">
    <property type="entry name" value="GLYCOSYL HYDROLASE"/>
    <property type="match status" value="1"/>
</dbReference>
<evidence type="ECO:0000256" key="7">
    <source>
        <dbReference type="ARBA" id="ARBA00023295"/>
    </source>
</evidence>
<dbReference type="RefSeq" id="WP_382404734.1">
    <property type="nucleotide sequence ID" value="NZ_JBHSWH010000001.1"/>
</dbReference>
<comment type="catalytic activity">
    <reaction evidence="1 9">
        <text>Hydrolysis of terminal, non-reducing beta-D-glucosyl residues with release of beta-D-glucose.</text>
        <dbReference type="EC" id="3.2.1.21"/>
    </reaction>
</comment>
<proteinExistence type="inferred from homology"/>
<evidence type="ECO:0000256" key="4">
    <source>
        <dbReference type="ARBA" id="ARBA00022801"/>
    </source>
</evidence>
<evidence type="ECO:0000313" key="10">
    <source>
        <dbReference type="EMBL" id="MFC6708073.1"/>
    </source>
</evidence>
<dbReference type="PANTHER" id="PTHR10353:SF36">
    <property type="entry name" value="LP05116P"/>
    <property type="match status" value="1"/>
</dbReference>
<comment type="caution">
    <text evidence="10">The sequence shown here is derived from an EMBL/GenBank/DDBJ whole genome shotgun (WGS) entry which is preliminary data.</text>
</comment>
<dbReference type="NCBIfam" id="TIGR03356">
    <property type="entry name" value="BGL"/>
    <property type="match status" value="1"/>
</dbReference>
<evidence type="ECO:0000256" key="8">
    <source>
        <dbReference type="ARBA" id="ARBA00023326"/>
    </source>
</evidence>
<dbReference type="InterPro" id="IPR001360">
    <property type="entry name" value="Glyco_hydro_1"/>
</dbReference>
<evidence type="ECO:0000256" key="2">
    <source>
        <dbReference type="ARBA" id="ARBA00010838"/>
    </source>
</evidence>
<dbReference type="EC" id="3.2.1.21" evidence="3 9"/>
<evidence type="ECO:0000256" key="1">
    <source>
        <dbReference type="ARBA" id="ARBA00000448"/>
    </source>
</evidence>
<dbReference type="PRINTS" id="PR00131">
    <property type="entry name" value="GLHYDRLASE1"/>
</dbReference>
<name>A0ABW2AMB4_9MICO</name>
<keyword evidence="6" id="KW-0119">Carbohydrate metabolism</keyword>
<accession>A0ABW2AMB4</accession>
<evidence type="ECO:0000256" key="9">
    <source>
        <dbReference type="RuleBase" id="RU361175"/>
    </source>
</evidence>
<dbReference type="GO" id="GO:0008422">
    <property type="term" value="F:beta-glucosidase activity"/>
    <property type="evidence" value="ECO:0007669"/>
    <property type="project" value="UniProtKB-EC"/>
</dbReference>
<dbReference type="InterPro" id="IPR033132">
    <property type="entry name" value="GH_1_N_CS"/>
</dbReference>
<keyword evidence="4 9" id="KW-0378">Hydrolase</keyword>
<reference evidence="11" key="1">
    <citation type="journal article" date="2019" name="Int. J. Syst. Evol. Microbiol.">
        <title>The Global Catalogue of Microorganisms (GCM) 10K type strain sequencing project: providing services to taxonomists for standard genome sequencing and annotation.</title>
        <authorList>
            <consortium name="The Broad Institute Genomics Platform"/>
            <consortium name="The Broad Institute Genome Sequencing Center for Infectious Disease"/>
            <person name="Wu L."/>
            <person name="Ma J."/>
        </authorList>
    </citation>
    <scope>NUCLEOTIDE SEQUENCE [LARGE SCALE GENOMIC DNA]</scope>
    <source>
        <strain evidence="11">CCUG 58127</strain>
    </source>
</reference>
<comment type="similarity">
    <text evidence="2 9">Belongs to the glycosyl hydrolase 1 family.</text>
</comment>